<keyword evidence="2" id="KW-0812">Transmembrane</keyword>
<feature type="region of interest" description="Disordered" evidence="1">
    <location>
        <begin position="869"/>
        <end position="916"/>
    </location>
</feature>
<sequence length="1339" mass="150762">MSSSEKTSLGRKVLKIAGIVSACVLGLVLILTILLLTVLEPYAESFLKKQVTENTDGLYKLDLEDIDINLLATTVNLKDIRLSPDSAVHRQQREAGEASPMLVELETQKFTISGINLIDAIFRQQLSIGTVFMDSPEITVLVDKSVEKEDAEEEQNNGGALTDFVESVEIGEIDIPEATVHQYFWGAPEKPVHEVPHLSLRVLALELDLLNQDDYTQIFDADDIQLELRDYAFYMPDSVYNITFNLFSYSSEAGQLQLEGFRVTADHEANMALSAEDASQMLFGLLVPRLQLDGFDIVEAYRTKQLQMGRLTLENTELEMLENPYIAADTATLDLHQLYGQASDYLKAIGLEEVHLADARLVYRTKLQEVKTVQYLDKLNVSLQDVQLDSATIFTSRDSLPVQGFLVTAEGYRYRPPQTPYTYDVARLELSSREKYLHVDSISVKGDRSKNDSLKTSGNAGSFVFDFKSPGLRIDDMDLLQAFQTKMLDIGSAELLKPALDVTNFETVPAPDLEVVLQNAYEQFSGFIDELKVRQIRLQDAYYTQHIKNGDITLSQELEEGALTLTGLHIDSLFVYEQEPRLPLHAIVLSGRSYKHWIPDNAQTFSLGRFRYSTRSEELTARSIELTADTEQDDKLKRADDASQSLFDFSAPLFRVTGLNVIRAMNSGSMAIDQMTLSQPDVVVTMDRDVEASGNEQGQATAMLFSFFDPVTVNAIHLEDGTFTYREKREDIFRTQKLEHASVTVTALHLSPEALSDLDNALPMEELALTASDFTYQTPDSVYTITLDSLAYSSSKQVLTARLFEVTSDKEAHERIKEENFEKTSSNLFDIAANKFQMTGFDLIRSYETGRYTMAEVILTEPEVAILQDRNVVEERSEEEADASEGNDTDEENGGQEEDTENTSGTALAGAAGDNGENKAMQQVSEFVETFRVGRIRVEDGRFKLNILKDTIQRSHTLEHVSVVVEELRLASLEAPDPLEMFEVDDIGILVQEYAFITPDSLYAFRIGGVRTELNSQTLTIDSVRLVPLFEIDEYQDKLEYTADRIDLKIPNIQMEGFRLDALFNNQEIIASKIQLSNLEIDIFRDNRVEADPGRQPFTLQTMLKNVEFLVQIDTVTALGGKIVYSEISADGTEPGVLTLDETVLLVTNITNDSLQIREQNTMTAEASTNLMGESILRVKFEFYMDHPEDLYTYEGSLEPMKFEAFNPLFEQVMLIRMESGRINKADFAVRATEHIAKGQIRFLYDDLDIQLIDKEDPENPGFFLNTGSWLINNLIIKDNNPSSTGNFREGEIEEERNYRKSVFFHMGGAMVSGMVSSLMPGWIERIVDALVKLPYKDT</sequence>
<organism evidence="3 4">
    <name type="scientific">Pontibacter silvestris</name>
    <dbReference type="NCBI Taxonomy" id="2305183"/>
    <lineage>
        <taxon>Bacteria</taxon>
        <taxon>Pseudomonadati</taxon>
        <taxon>Bacteroidota</taxon>
        <taxon>Cytophagia</taxon>
        <taxon>Cytophagales</taxon>
        <taxon>Hymenobacteraceae</taxon>
        <taxon>Pontibacter</taxon>
    </lineage>
</organism>
<name>A0ABW4X1K4_9BACT</name>
<dbReference type="EMBL" id="JBHUHV010000046">
    <property type="protein sequence ID" value="MFD2068150.1"/>
    <property type="molecule type" value="Genomic_DNA"/>
</dbReference>
<dbReference type="Proteomes" id="UP001597369">
    <property type="component" value="Unassembled WGS sequence"/>
</dbReference>
<feature type="compositionally biased region" description="Acidic residues" evidence="1">
    <location>
        <begin position="876"/>
        <end position="901"/>
    </location>
</feature>
<feature type="transmembrane region" description="Helical" evidence="2">
    <location>
        <begin position="12"/>
        <end position="39"/>
    </location>
</feature>
<protein>
    <recommendedName>
        <fullName evidence="5">AsmA-like C-terminal domain-containing protein</fullName>
    </recommendedName>
</protein>
<keyword evidence="4" id="KW-1185">Reference proteome</keyword>
<keyword evidence="2" id="KW-1133">Transmembrane helix</keyword>
<keyword evidence="2" id="KW-0472">Membrane</keyword>
<evidence type="ECO:0000256" key="1">
    <source>
        <dbReference type="SAM" id="MobiDB-lite"/>
    </source>
</evidence>
<dbReference type="RefSeq" id="WP_229963123.1">
    <property type="nucleotide sequence ID" value="NZ_JAJJWI010000056.1"/>
</dbReference>
<evidence type="ECO:0008006" key="5">
    <source>
        <dbReference type="Google" id="ProtNLM"/>
    </source>
</evidence>
<evidence type="ECO:0000256" key="2">
    <source>
        <dbReference type="SAM" id="Phobius"/>
    </source>
</evidence>
<comment type="caution">
    <text evidence="3">The sequence shown here is derived from an EMBL/GenBank/DDBJ whole genome shotgun (WGS) entry which is preliminary data.</text>
</comment>
<proteinExistence type="predicted"/>
<reference evidence="4" key="1">
    <citation type="journal article" date="2019" name="Int. J. Syst. Evol. Microbiol.">
        <title>The Global Catalogue of Microorganisms (GCM) 10K type strain sequencing project: providing services to taxonomists for standard genome sequencing and annotation.</title>
        <authorList>
            <consortium name="The Broad Institute Genomics Platform"/>
            <consortium name="The Broad Institute Genome Sequencing Center for Infectious Disease"/>
            <person name="Wu L."/>
            <person name="Ma J."/>
        </authorList>
    </citation>
    <scope>NUCLEOTIDE SEQUENCE [LARGE SCALE GENOMIC DNA]</scope>
    <source>
        <strain evidence="4">JCM 16545</strain>
    </source>
</reference>
<gene>
    <name evidence="3" type="ORF">ACFSKU_14750</name>
</gene>
<evidence type="ECO:0000313" key="3">
    <source>
        <dbReference type="EMBL" id="MFD2068150.1"/>
    </source>
</evidence>
<evidence type="ECO:0000313" key="4">
    <source>
        <dbReference type="Proteomes" id="UP001597369"/>
    </source>
</evidence>
<accession>A0ABW4X1K4</accession>